<dbReference type="Pfam" id="PF06452">
    <property type="entry name" value="CBM9_1"/>
    <property type="match status" value="1"/>
</dbReference>
<dbReference type="Pfam" id="PF19313">
    <property type="entry name" value="DUF5916"/>
    <property type="match status" value="1"/>
</dbReference>
<evidence type="ECO:0000256" key="1">
    <source>
        <dbReference type="SAM" id="SignalP"/>
    </source>
</evidence>
<evidence type="ECO:0000259" key="2">
    <source>
        <dbReference type="Pfam" id="PF06452"/>
    </source>
</evidence>
<keyword evidence="5" id="KW-1185">Reference proteome</keyword>
<dbReference type="InterPro" id="IPR045670">
    <property type="entry name" value="DUF5916"/>
</dbReference>
<reference evidence="4 5" key="1">
    <citation type="submission" date="2023-03" db="EMBL/GenBank/DDBJ databases">
        <title>Thalassotalea loyana LMG 22536T draft genome sequence.</title>
        <authorList>
            <person name="Sawabe T."/>
        </authorList>
    </citation>
    <scope>NUCLEOTIDE SEQUENCE [LARGE SCALE GENOMIC DNA]</scope>
    <source>
        <strain evidence="4 5">LMG 22536</strain>
    </source>
</reference>
<sequence length="793" mass="90518">MDSSIRKKLQTLIVAITGCTACFVTGTAVADQQNTLSANIQQIDIPKTSHSINIDGELTDRGWQDAVTIDLDIVNYPWNNRKSPINTTAKMVEDGEYLYISFLASDPDPDNIQAILSDRDKTWADDIVGIKIDPKNTRRTSYDFFVNPYGVQNDQVSNEITGDSSDLWDGIWASYGKITEAGYQVEMAIPFNILKFVETNDKKSWAFELSRQYPRDTRLRISHVPLDRNNACWLCQYPVAVGFEDAKVENDLTITPSIVASFDQQRDVYSPSSDWRDEEDFEAGVDIRWGIDANTLVNATINPDFSTVESDAGQLNVNTTNSLFYAEKRPFFLENSDYFESQLDLVYTRNIADPDYGAKLTGSSSAHTYGVFFVQDTETNFLMPGNLSDEIASLNQESHSGVLRYRYDYQQSLSIGAISTLRKSDDYHNYVAGFDTKYKLDDNNTFRATWLGSSTEYPDELFQDFCYDDDCQEIPTDCSFGNCGYTEQVNRARKDGEFSDDAFVIKYNHDSEFWELGLEHQNIGEDFRADMGFISAIDLKTNDVKVARKFYGTDNSFWQEAKISGEWQEKKNQNGELIADVYKASYSTDGPLQSQFEINYTYADRVGLRHDDTLLAIDGNTDQFTEKLFEVFGGAQLTSDIYFDLAVKVGDKIDYSNNRLGDIVEYGSTLEWYFGDHLKTTFGYVNSKLDADGADVYDAHLLDSRITYQFNVQSYIRFSAVYQDVKRNQANYLYNNVNRRAKNLGTQLIYAYKLNPQTVFFLGYSDNSFQDDDLTSLERNERTFFTKLSYAWR</sequence>
<keyword evidence="1" id="KW-0732">Signal</keyword>
<dbReference type="EMBL" id="BSSV01000003">
    <property type="protein sequence ID" value="GLX85637.1"/>
    <property type="molecule type" value="Genomic_DNA"/>
</dbReference>
<dbReference type="RefSeq" id="WP_284297928.1">
    <property type="nucleotide sequence ID" value="NZ_BSSV01000003.1"/>
</dbReference>
<dbReference type="PROSITE" id="PS51257">
    <property type="entry name" value="PROKAR_LIPOPROTEIN"/>
    <property type="match status" value="1"/>
</dbReference>
<protein>
    <recommendedName>
        <fullName evidence="6">Carbohydrate binding family 9 domain-containing protein</fullName>
    </recommendedName>
</protein>
<dbReference type="SUPFAM" id="SSF49344">
    <property type="entry name" value="CBD9-like"/>
    <property type="match status" value="1"/>
</dbReference>
<accession>A0ABQ6HFY4</accession>
<name>A0ABQ6HFY4_9GAMM</name>
<dbReference type="CDD" id="cd09618">
    <property type="entry name" value="CBM9_like_2"/>
    <property type="match status" value="1"/>
</dbReference>
<gene>
    <name evidence="4" type="ORF">tloyanaT_18890</name>
</gene>
<dbReference type="Gene3D" id="2.60.40.1190">
    <property type="match status" value="1"/>
</dbReference>
<evidence type="ECO:0008006" key="6">
    <source>
        <dbReference type="Google" id="ProtNLM"/>
    </source>
</evidence>
<feature type="domain" description="Carbohydrate-binding" evidence="2">
    <location>
        <begin position="54"/>
        <end position="208"/>
    </location>
</feature>
<feature type="signal peptide" evidence="1">
    <location>
        <begin position="1"/>
        <end position="30"/>
    </location>
</feature>
<organism evidence="4 5">
    <name type="scientific">Thalassotalea loyana</name>
    <dbReference type="NCBI Taxonomy" id="280483"/>
    <lineage>
        <taxon>Bacteria</taxon>
        <taxon>Pseudomonadati</taxon>
        <taxon>Pseudomonadota</taxon>
        <taxon>Gammaproteobacteria</taxon>
        <taxon>Alteromonadales</taxon>
        <taxon>Colwelliaceae</taxon>
        <taxon>Thalassotalea</taxon>
    </lineage>
</organism>
<evidence type="ECO:0000313" key="4">
    <source>
        <dbReference type="EMBL" id="GLX85637.1"/>
    </source>
</evidence>
<dbReference type="Proteomes" id="UP001157134">
    <property type="component" value="Unassembled WGS sequence"/>
</dbReference>
<comment type="caution">
    <text evidence="4">The sequence shown here is derived from an EMBL/GenBank/DDBJ whole genome shotgun (WGS) entry which is preliminary data.</text>
</comment>
<proteinExistence type="predicted"/>
<feature type="domain" description="DUF5916" evidence="3">
    <location>
        <begin position="274"/>
        <end position="353"/>
    </location>
</feature>
<feature type="chain" id="PRO_5047322419" description="Carbohydrate binding family 9 domain-containing protein" evidence="1">
    <location>
        <begin position="31"/>
        <end position="793"/>
    </location>
</feature>
<evidence type="ECO:0000313" key="5">
    <source>
        <dbReference type="Proteomes" id="UP001157134"/>
    </source>
</evidence>
<evidence type="ECO:0000259" key="3">
    <source>
        <dbReference type="Pfam" id="PF19313"/>
    </source>
</evidence>
<dbReference type="InterPro" id="IPR010502">
    <property type="entry name" value="Carb-bd_dom_fam9"/>
</dbReference>